<feature type="domain" description="Solute-binding protein family 3/N-terminal" evidence="1">
    <location>
        <begin position="45"/>
        <end position="235"/>
    </location>
</feature>
<protein>
    <submittedName>
        <fullName evidence="2">Transporter substrate-binding domain-containing protein</fullName>
    </submittedName>
</protein>
<comment type="caution">
    <text evidence="2">The sequence shown here is derived from an EMBL/GenBank/DDBJ whole genome shotgun (WGS) entry which is preliminary data.</text>
</comment>
<dbReference type="Gene3D" id="3.40.190.10">
    <property type="entry name" value="Periplasmic binding protein-like II"/>
    <property type="match status" value="2"/>
</dbReference>
<keyword evidence="3" id="KW-1185">Reference proteome</keyword>
<dbReference type="Pfam" id="PF00497">
    <property type="entry name" value="SBP_bac_3"/>
    <property type="match status" value="1"/>
</dbReference>
<dbReference type="PANTHER" id="PTHR38834:SF3">
    <property type="entry name" value="SOLUTE-BINDING PROTEIN FAMILY 3_N-TERMINAL DOMAIN-CONTAINING PROTEIN"/>
    <property type="match status" value="1"/>
</dbReference>
<proteinExistence type="predicted"/>
<evidence type="ECO:0000313" key="2">
    <source>
        <dbReference type="EMBL" id="MBU2710647.1"/>
    </source>
</evidence>
<evidence type="ECO:0000259" key="1">
    <source>
        <dbReference type="Pfam" id="PF00497"/>
    </source>
</evidence>
<dbReference type="Proteomes" id="UP000690515">
    <property type="component" value="Unassembled WGS sequence"/>
</dbReference>
<reference evidence="2 3" key="1">
    <citation type="submission" date="2021-04" db="EMBL/GenBank/DDBJ databases">
        <authorList>
            <person name="Pira H."/>
            <person name="Risdian C."/>
            <person name="Wink J."/>
        </authorList>
    </citation>
    <scope>NUCLEOTIDE SEQUENCE [LARGE SCALE GENOMIC DNA]</scope>
    <source>
        <strain evidence="2 3">WH53</strain>
    </source>
</reference>
<accession>A0ABS5Z9C6</accession>
<dbReference type="PANTHER" id="PTHR38834">
    <property type="entry name" value="PERIPLASMIC SUBSTRATE BINDING PROTEIN FAMILY 3"/>
    <property type="match status" value="1"/>
</dbReference>
<dbReference type="RefSeq" id="WP_215818813.1">
    <property type="nucleotide sequence ID" value="NZ_JAGSOY010000009.1"/>
</dbReference>
<dbReference type="InterPro" id="IPR001638">
    <property type="entry name" value="Solute-binding_3/MltF_N"/>
</dbReference>
<organism evidence="2 3">
    <name type="scientific">Zooshikella harenae</name>
    <dbReference type="NCBI Taxonomy" id="2827238"/>
    <lineage>
        <taxon>Bacteria</taxon>
        <taxon>Pseudomonadati</taxon>
        <taxon>Pseudomonadota</taxon>
        <taxon>Gammaproteobacteria</taxon>
        <taxon>Oceanospirillales</taxon>
        <taxon>Zooshikellaceae</taxon>
        <taxon>Zooshikella</taxon>
    </lineage>
</organism>
<dbReference type="EMBL" id="JAGSOY010000009">
    <property type="protein sequence ID" value="MBU2710647.1"/>
    <property type="molecule type" value="Genomic_DNA"/>
</dbReference>
<name>A0ABS5Z9C6_9GAMM</name>
<gene>
    <name evidence="2" type="ORF">KCG35_06225</name>
</gene>
<dbReference type="SUPFAM" id="SSF53850">
    <property type="entry name" value="Periplasmic binding protein-like II"/>
    <property type="match status" value="1"/>
</dbReference>
<evidence type="ECO:0000313" key="3">
    <source>
        <dbReference type="Proteomes" id="UP000690515"/>
    </source>
</evidence>
<sequence length="261" mass="29594">MKSTYLIIIFIFTVIVYQPSFASERPLLIFATEPWPPYFGPSLLRQGYMVDVLQSVLNSAGYQVRIDYIGWKRALAQAKKGMYTGIIGLYFTEDREAHFRFSPPLAKSTVCLYQRYNKRNQLMLDNLSRYRLGVVTNDALAKGFLDSRGLVATVDASQTVIVDALLSGNLDALIATAEVFEYSLKSHYGHQYRNIQAMSPVLSTHDLFIGFSKTWPDIDHVVSKFEEHYLKLQEQGVIKAIQVLHNIDKKYGIKGGALESH</sequence>